<feature type="non-terminal residue" evidence="1">
    <location>
        <position position="1"/>
    </location>
</feature>
<protein>
    <submittedName>
        <fullName evidence="1">Uncharacterized protein</fullName>
    </submittedName>
</protein>
<name>A0A6J4QPX2_9ACTN</name>
<gene>
    <name evidence="1" type="ORF">AVDCRST_MAG14-183</name>
</gene>
<evidence type="ECO:0000313" key="1">
    <source>
        <dbReference type="EMBL" id="CAA9443723.1"/>
    </source>
</evidence>
<feature type="non-terminal residue" evidence="1">
    <location>
        <position position="35"/>
    </location>
</feature>
<sequence>GDRFAQRRYAREPLARHTDERAGTYIRGYAIPEHV</sequence>
<reference evidence="1" key="1">
    <citation type="submission" date="2020-02" db="EMBL/GenBank/DDBJ databases">
        <authorList>
            <person name="Meier V. D."/>
        </authorList>
    </citation>
    <scope>NUCLEOTIDE SEQUENCE</scope>
    <source>
        <strain evidence="1">AVDCRST_MAG14</strain>
    </source>
</reference>
<dbReference type="AlphaFoldDB" id="A0A6J4QPX2"/>
<dbReference type="EMBL" id="CADCVG010000008">
    <property type="protein sequence ID" value="CAA9443723.1"/>
    <property type="molecule type" value="Genomic_DNA"/>
</dbReference>
<accession>A0A6J4QPX2</accession>
<proteinExistence type="predicted"/>
<organism evidence="1">
    <name type="scientific">uncultured Rubrobacteraceae bacterium</name>
    <dbReference type="NCBI Taxonomy" id="349277"/>
    <lineage>
        <taxon>Bacteria</taxon>
        <taxon>Bacillati</taxon>
        <taxon>Actinomycetota</taxon>
        <taxon>Rubrobacteria</taxon>
        <taxon>Rubrobacterales</taxon>
        <taxon>Rubrobacteraceae</taxon>
        <taxon>environmental samples</taxon>
    </lineage>
</organism>